<dbReference type="Pfam" id="PF03932">
    <property type="entry name" value="CutC"/>
    <property type="match status" value="1"/>
</dbReference>
<dbReference type="InterPro" id="IPR036822">
    <property type="entry name" value="CutC-like_dom_sf"/>
</dbReference>
<sequence>MAQIEICLDSDSRYLTQNIRTVCAAGIDSIELCSQMAQQGLSVSADALRQARAACNSHTQLRVMLRPRAGNFVYSVPEQQQIQAQLLQAAKLGADGIVVGALTTDAQPDLPFLTGLLQQCRQRGLACTFHRAFDACTSPAEAIEQLLALGVQRLLSNGTPWQQQQSITQGVRQLATLQQYIAGRLVLVAGGGVTLANLPQLQQTLHDNAQLCWHLHSAVLTEDKVDAAKLEQLQHCLTKRAKPNRQQGEPHA</sequence>
<dbReference type="GO" id="GO:0005507">
    <property type="term" value="F:copper ion binding"/>
    <property type="evidence" value="ECO:0007669"/>
    <property type="project" value="TreeGrafter"/>
</dbReference>
<keyword evidence="4" id="KW-1185">Reference proteome</keyword>
<dbReference type="InterPro" id="IPR005627">
    <property type="entry name" value="CutC-like"/>
</dbReference>
<dbReference type="PANTHER" id="PTHR12598:SF0">
    <property type="entry name" value="COPPER HOMEOSTASIS PROTEIN CUTC HOMOLOG"/>
    <property type="match status" value="1"/>
</dbReference>
<name>A0A1H6J4R7_9GAMM</name>
<evidence type="ECO:0000256" key="1">
    <source>
        <dbReference type="ARBA" id="ARBA00007768"/>
    </source>
</evidence>
<dbReference type="RefSeq" id="WP_177172115.1">
    <property type="nucleotide sequence ID" value="NZ_FNXF01000001.1"/>
</dbReference>
<dbReference type="STRING" id="173990.SAMN05660691_00108"/>
<proteinExistence type="inferred from homology"/>
<organism evidence="3 4">
    <name type="scientific">Rheinheimera pacifica</name>
    <dbReference type="NCBI Taxonomy" id="173990"/>
    <lineage>
        <taxon>Bacteria</taxon>
        <taxon>Pseudomonadati</taxon>
        <taxon>Pseudomonadota</taxon>
        <taxon>Gammaproteobacteria</taxon>
        <taxon>Chromatiales</taxon>
        <taxon>Chromatiaceae</taxon>
        <taxon>Rheinheimera</taxon>
    </lineage>
</organism>
<gene>
    <name evidence="3" type="ORF">SAMN05660691_00108</name>
</gene>
<dbReference type="AlphaFoldDB" id="A0A1H6J4R7"/>
<dbReference type="SUPFAM" id="SSF110395">
    <property type="entry name" value="CutC-like"/>
    <property type="match status" value="1"/>
</dbReference>
<reference evidence="4" key="1">
    <citation type="submission" date="2016-10" db="EMBL/GenBank/DDBJ databases">
        <authorList>
            <person name="Varghese N."/>
            <person name="Submissions S."/>
        </authorList>
    </citation>
    <scope>NUCLEOTIDE SEQUENCE [LARGE SCALE GENOMIC DNA]</scope>
    <source>
        <strain evidence="4">DSM 17616</strain>
    </source>
</reference>
<accession>A0A1H6J4R7</accession>
<evidence type="ECO:0000313" key="3">
    <source>
        <dbReference type="EMBL" id="SEH55697.1"/>
    </source>
</evidence>
<comment type="similarity">
    <text evidence="1">Belongs to the CutC family.</text>
</comment>
<evidence type="ECO:0000313" key="4">
    <source>
        <dbReference type="Proteomes" id="UP000199371"/>
    </source>
</evidence>
<dbReference type="EMBL" id="FNXF01000001">
    <property type="protein sequence ID" value="SEH55697.1"/>
    <property type="molecule type" value="Genomic_DNA"/>
</dbReference>
<dbReference type="PANTHER" id="PTHR12598">
    <property type="entry name" value="COPPER HOMEOSTASIS PROTEIN CUTC"/>
    <property type="match status" value="1"/>
</dbReference>
<evidence type="ECO:0000256" key="2">
    <source>
        <dbReference type="ARBA" id="ARBA00019014"/>
    </source>
</evidence>
<protein>
    <recommendedName>
        <fullName evidence="2">Copper homeostasis protein cutC homolog</fullName>
    </recommendedName>
</protein>
<dbReference type="Proteomes" id="UP000199371">
    <property type="component" value="Unassembled WGS sequence"/>
</dbReference>
<dbReference type="Gene3D" id="3.20.20.380">
    <property type="entry name" value="Copper homeostasis (CutC) domain"/>
    <property type="match status" value="1"/>
</dbReference>